<evidence type="ECO:0000313" key="2">
    <source>
        <dbReference type="Proteomes" id="UP000003711"/>
    </source>
</evidence>
<evidence type="ECO:0000313" key="1">
    <source>
        <dbReference type="EMBL" id="EEF88982.1"/>
    </source>
</evidence>
<gene>
    <name evidence="1" type="ORF">BACCELL_03405</name>
</gene>
<dbReference type="HOGENOM" id="CLU_211325_0_0_10"/>
<reference evidence="1 2" key="1">
    <citation type="submission" date="2008-12" db="EMBL/GenBank/DDBJ databases">
        <authorList>
            <person name="Fulton L."/>
            <person name="Clifton S."/>
            <person name="Fulton B."/>
            <person name="Xu J."/>
            <person name="Minx P."/>
            <person name="Pepin K.H."/>
            <person name="Johnson M."/>
            <person name="Bhonagiri V."/>
            <person name="Nash W.E."/>
            <person name="Mardis E.R."/>
            <person name="Wilson R.K."/>
        </authorList>
    </citation>
    <scope>NUCLEOTIDE SEQUENCE [LARGE SCALE GENOMIC DNA]</scope>
    <source>
        <strain evidence="1 2">DSM 14838</strain>
    </source>
</reference>
<proteinExistence type="predicted"/>
<dbReference type="Proteomes" id="UP000003711">
    <property type="component" value="Unassembled WGS sequence"/>
</dbReference>
<sequence length="57" mass="6698">MPHKATPSLPKGDTITQKGCSLSEKQVIFFYFKEDKWRNQIIIFEENTIKAQLIRTK</sequence>
<dbReference type="EMBL" id="ACCH01000242">
    <property type="protein sequence ID" value="EEF88982.1"/>
    <property type="molecule type" value="Genomic_DNA"/>
</dbReference>
<name>E2NGI0_9BACE</name>
<accession>E2NGI0</accession>
<protein>
    <submittedName>
        <fullName evidence="1">Uncharacterized protein</fullName>
    </submittedName>
</protein>
<comment type="caution">
    <text evidence="1">The sequence shown here is derived from an EMBL/GenBank/DDBJ whole genome shotgun (WGS) entry which is preliminary data.</text>
</comment>
<reference evidence="1 2" key="2">
    <citation type="submission" date="2009-01" db="EMBL/GenBank/DDBJ databases">
        <title>Draft genome sequence of Bacteroides cellulosilyticus (DSM 14838).</title>
        <authorList>
            <person name="Sudarsanam P."/>
            <person name="Ley R."/>
            <person name="Guruge J."/>
            <person name="Turnbaugh P.J."/>
            <person name="Mahowald M."/>
            <person name="Liep D."/>
            <person name="Gordon J."/>
        </authorList>
    </citation>
    <scope>NUCLEOTIDE SEQUENCE [LARGE SCALE GENOMIC DNA]</scope>
    <source>
        <strain evidence="1 2">DSM 14838</strain>
    </source>
</reference>
<dbReference type="AlphaFoldDB" id="E2NGI0"/>
<organism evidence="1 2">
    <name type="scientific">Bacteroides cellulosilyticus DSM 14838</name>
    <dbReference type="NCBI Taxonomy" id="537012"/>
    <lineage>
        <taxon>Bacteria</taxon>
        <taxon>Pseudomonadati</taxon>
        <taxon>Bacteroidota</taxon>
        <taxon>Bacteroidia</taxon>
        <taxon>Bacteroidales</taxon>
        <taxon>Bacteroidaceae</taxon>
        <taxon>Bacteroides</taxon>
    </lineage>
</organism>